<name>A0A521EYY8_9BACL</name>
<dbReference type="SUPFAM" id="SSF101215">
    <property type="entry name" value="KaiA/RbsU domain"/>
    <property type="match status" value="1"/>
</dbReference>
<evidence type="ECO:0000313" key="4">
    <source>
        <dbReference type="Proteomes" id="UP000315636"/>
    </source>
</evidence>
<dbReference type="AlphaFoldDB" id="A0A521EYY8"/>
<dbReference type="InterPro" id="IPR052016">
    <property type="entry name" value="Bact_Sigma-Reg"/>
</dbReference>
<dbReference type="FunFam" id="3.60.40.10:FF:000045">
    <property type="entry name" value="Stage II sporulation protein E"/>
    <property type="match status" value="1"/>
</dbReference>
<dbReference type="EMBL" id="FXTI01000011">
    <property type="protein sequence ID" value="SMO89087.1"/>
    <property type="molecule type" value="Genomic_DNA"/>
</dbReference>
<evidence type="ECO:0000256" key="1">
    <source>
        <dbReference type="ARBA" id="ARBA00022801"/>
    </source>
</evidence>
<dbReference type="Gene3D" id="1.10.1240.30">
    <property type="entry name" value="KaiA/RbsU domain"/>
    <property type="match status" value="1"/>
</dbReference>
<organism evidence="3 4">
    <name type="scientific">Melghirimyces algeriensis</name>
    <dbReference type="NCBI Taxonomy" id="910412"/>
    <lineage>
        <taxon>Bacteria</taxon>
        <taxon>Bacillati</taxon>
        <taxon>Bacillota</taxon>
        <taxon>Bacilli</taxon>
        <taxon>Bacillales</taxon>
        <taxon>Thermoactinomycetaceae</taxon>
        <taxon>Melghirimyces</taxon>
    </lineage>
</organism>
<keyword evidence="1" id="KW-0378">Hydrolase</keyword>
<dbReference type="PANTHER" id="PTHR43156">
    <property type="entry name" value="STAGE II SPORULATION PROTEIN E-RELATED"/>
    <property type="match status" value="1"/>
</dbReference>
<reference evidence="3 4" key="1">
    <citation type="submission" date="2017-05" db="EMBL/GenBank/DDBJ databases">
        <authorList>
            <person name="Varghese N."/>
            <person name="Submissions S."/>
        </authorList>
    </citation>
    <scope>NUCLEOTIDE SEQUENCE [LARGE SCALE GENOMIC DNA]</scope>
    <source>
        <strain evidence="3 4">DSM 45474</strain>
    </source>
</reference>
<dbReference type="SMART" id="SM00331">
    <property type="entry name" value="PP2C_SIG"/>
    <property type="match status" value="1"/>
</dbReference>
<dbReference type="PANTHER" id="PTHR43156:SF15">
    <property type="entry name" value="PHOSPHOSERINE PHOSPHATASE RSBU"/>
    <property type="match status" value="1"/>
</dbReference>
<dbReference type="InterPro" id="IPR036457">
    <property type="entry name" value="PPM-type-like_dom_sf"/>
</dbReference>
<feature type="domain" description="PPM-type phosphatase" evidence="2">
    <location>
        <begin position="150"/>
        <end position="360"/>
    </location>
</feature>
<dbReference type="PROSITE" id="PS51746">
    <property type="entry name" value="PPM_2"/>
    <property type="match status" value="1"/>
</dbReference>
<protein>
    <submittedName>
        <fullName evidence="3">Sigma-B regulation protein RsbU (Phosphoserine phosphatase)</fullName>
    </submittedName>
</protein>
<dbReference type="InterPro" id="IPR001932">
    <property type="entry name" value="PPM-type_phosphatase-like_dom"/>
</dbReference>
<dbReference type="InterPro" id="IPR014787">
    <property type="entry name" value="PSer_Pase_RsbU_N"/>
</dbReference>
<sequence>MPFQKGETGIVTADGTGLPGSVPLIWGDRMKDELFEQYQTLLACYLRDRREDQLYAAQQMSKWMMEQKIPPEEMVSFHAEALKSLMPDLPEDVHLSFNFLIEMMIGYGTALREHENLLNRQRELEYEIEVAVGMQQTLLPDSPPELPELDIGVISVPANRMSGDYYNFVNHDGDSIGVALSDIIGKGIPAALCMSMIKYAMDQLDHPLDPSEILRRLNTVVERNVDPSMFITMVYGVYDLNRHIFRYAAAGHEPGIYICKEDQHFEDMTTRGLVLGVTKEVQYQEYALALDPGDLIVLFSDGVTEARIDGQFLGRERLKELIRSYLHLPAQRMAETLYRNLYEMADYQLKDDQTIILIRRKE</sequence>
<dbReference type="InterPro" id="IPR017944">
    <property type="entry name" value="KaiA/RbsU_helical_domain_sf"/>
</dbReference>
<evidence type="ECO:0000313" key="3">
    <source>
        <dbReference type="EMBL" id="SMO89087.1"/>
    </source>
</evidence>
<gene>
    <name evidence="3" type="ORF">SAMN06264849_11181</name>
</gene>
<dbReference type="Pfam" id="PF07228">
    <property type="entry name" value="SpoIIE"/>
    <property type="match status" value="1"/>
</dbReference>
<dbReference type="SUPFAM" id="SSF81606">
    <property type="entry name" value="PP2C-like"/>
    <property type="match status" value="1"/>
</dbReference>
<dbReference type="Gene3D" id="3.60.40.10">
    <property type="entry name" value="PPM-type phosphatase domain"/>
    <property type="match status" value="1"/>
</dbReference>
<keyword evidence="4" id="KW-1185">Reference proteome</keyword>
<evidence type="ECO:0000259" key="2">
    <source>
        <dbReference type="PROSITE" id="PS51746"/>
    </source>
</evidence>
<accession>A0A521EYY8</accession>
<dbReference type="Pfam" id="PF08673">
    <property type="entry name" value="RsbU_N"/>
    <property type="match status" value="1"/>
</dbReference>
<proteinExistence type="predicted"/>
<dbReference type="GO" id="GO:0016791">
    <property type="term" value="F:phosphatase activity"/>
    <property type="evidence" value="ECO:0007669"/>
    <property type="project" value="TreeGrafter"/>
</dbReference>
<dbReference type="Proteomes" id="UP000315636">
    <property type="component" value="Unassembled WGS sequence"/>
</dbReference>
<dbReference type="SMART" id="SM00332">
    <property type="entry name" value="PP2Cc"/>
    <property type="match status" value="1"/>
</dbReference>